<feature type="signal peptide" evidence="1">
    <location>
        <begin position="1"/>
        <end position="19"/>
    </location>
</feature>
<evidence type="ECO:0000256" key="1">
    <source>
        <dbReference type="SAM" id="SignalP"/>
    </source>
</evidence>
<name>A0A914HUJ0_GLORO</name>
<dbReference type="GO" id="GO:0006644">
    <property type="term" value="P:phospholipid metabolic process"/>
    <property type="evidence" value="ECO:0007669"/>
    <property type="project" value="InterPro"/>
</dbReference>
<organism evidence="2 3">
    <name type="scientific">Globodera rostochiensis</name>
    <name type="common">Golden nematode worm</name>
    <name type="synonym">Heterodera rostochiensis</name>
    <dbReference type="NCBI Taxonomy" id="31243"/>
    <lineage>
        <taxon>Eukaryota</taxon>
        <taxon>Metazoa</taxon>
        <taxon>Ecdysozoa</taxon>
        <taxon>Nematoda</taxon>
        <taxon>Chromadorea</taxon>
        <taxon>Rhabditida</taxon>
        <taxon>Tylenchina</taxon>
        <taxon>Tylenchomorpha</taxon>
        <taxon>Tylenchoidea</taxon>
        <taxon>Heteroderidae</taxon>
        <taxon>Heteroderinae</taxon>
        <taxon>Globodera</taxon>
    </lineage>
</organism>
<feature type="chain" id="PRO_5037985335" evidence="1">
    <location>
        <begin position="20"/>
        <end position="152"/>
    </location>
</feature>
<dbReference type="SUPFAM" id="SSF48619">
    <property type="entry name" value="Phospholipase A2, PLA2"/>
    <property type="match status" value="1"/>
</dbReference>
<reference evidence="3" key="1">
    <citation type="submission" date="2022-11" db="UniProtKB">
        <authorList>
            <consortium name="WormBaseParasite"/>
        </authorList>
    </citation>
    <scope>IDENTIFICATION</scope>
</reference>
<proteinExistence type="predicted"/>
<dbReference type="AlphaFoldDB" id="A0A914HUJ0"/>
<dbReference type="GO" id="GO:0050482">
    <property type="term" value="P:arachidonate secretion"/>
    <property type="evidence" value="ECO:0007669"/>
    <property type="project" value="InterPro"/>
</dbReference>
<evidence type="ECO:0000313" key="3">
    <source>
        <dbReference type="WBParaSite" id="Gr19_v10_g48.t1"/>
    </source>
</evidence>
<dbReference type="InterPro" id="IPR053322">
    <property type="entry name" value="PLA2-like"/>
</dbReference>
<dbReference type="InterPro" id="IPR036444">
    <property type="entry name" value="PLipase_A2_dom_sf"/>
</dbReference>
<keyword evidence="1" id="KW-0732">Signal</keyword>
<sequence>MHFLFICSLFFANLAFCFGQNSTLDTIVEEEIKLDAEWACGTDIFSKLLAESTVEKDCPEKKNAINNCCVTHDKCYDALAGRESCDDKFCACVDSAAAGNDVCSKEDMPHFCNLVREFGGLFYNTSANSEGQKLVVPTIVNGKKNKRGIRRK</sequence>
<keyword evidence="2" id="KW-1185">Reference proteome</keyword>
<dbReference type="GO" id="GO:0004623">
    <property type="term" value="F:phospholipase A2 activity"/>
    <property type="evidence" value="ECO:0007669"/>
    <property type="project" value="InterPro"/>
</dbReference>
<dbReference type="WBParaSite" id="Gr19_v10_g48.t1">
    <property type="protein sequence ID" value="Gr19_v10_g48.t1"/>
    <property type="gene ID" value="Gr19_v10_g48"/>
</dbReference>
<accession>A0A914HUJ0</accession>
<dbReference type="PANTHER" id="PTHR34228">
    <property type="entry name" value="PROTEIN CBG09474-RELATED"/>
    <property type="match status" value="1"/>
</dbReference>
<evidence type="ECO:0000313" key="2">
    <source>
        <dbReference type="Proteomes" id="UP000887572"/>
    </source>
</evidence>
<protein>
    <submittedName>
        <fullName evidence="3">Phospholipase A(2)</fullName>
    </submittedName>
</protein>
<dbReference type="Proteomes" id="UP000887572">
    <property type="component" value="Unplaced"/>
</dbReference>